<keyword evidence="2" id="KW-1185">Reference proteome</keyword>
<name>A0ABN9JFZ9_9RALS</name>
<accession>A0ABN9JFZ9</accession>
<gene>
    <name evidence="1" type="ORF">LMG18101_00959</name>
</gene>
<evidence type="ECO:0000313" key="2">
    <source>
        <dbReference type="Proteomes" id="UP001189757"/>
    </source>
</evidence>
<comment type="caution">
    <text evidence="1">The sequence shown here is derived from an EMBL/GenBank/DDBJ whole genome shotgun (WGS) entry which is preliminary data.</text>
</comment>
<protein>
    <submittedName>
        <fullName evidence="1">Uncharacterized protein</fullName>
    </submittedName>
</protein>
<dbReference type="RefSeq" id="WP_316680347.1">
    <property type="nucleotide sequence ID" value="NZ_CATZLL010000003.1"/>
</dbReference>
<evidence type="ECO:0000313" key="1">
    <source>
        <dbReference type="EMBL" id="CAJ0810678.1"/>
    </source>
</evidence>
<sequence length="291" mass="30919">MPQFNASESLGALGPDEIAQYLLLLDDLDGAQRFIGSGVSGQGLSLRSPTYSQTGLALGYVQPHGTVPASTSPIVGAGTLESDRSLIGTRIKISLDKFHVASYPGLGSHEILCEFTGKNQISSETEELRFALRTFAQDGQSASISGHPIFLGLTVGSDGISFEGRTVNIGSNADNAILTALDSSTFKSGLSLITSAQPVLKPFADLAGSVVKAALTRNKNRQVHTFNLGLDFSNNATSARLRLGSYVVVQTNENTWNWDGVVWDSQSQSMKMTDGAETRVNYMVFGVSAFS</sequence>
<organism evidence="1 2">
    <name type="scientific">Ralstonia flaminis</name>
    <dbReference type="NCBI Taxonomy" id="3058597"/>
    <lineage>
        <taxon>Bacteria</taxon>
        <taxon>Pseudomonadati</taxon>
        <taxon>Pseudomonadota</taxon>
        <taxon>Betaproteobacteria</taxon>
        <taxon>Burkholderiales</taxon>
        <taxon>Burkholderiaceae</taxon>
        <taxon>Ralstonia</taxon>
    </lineage>
</organism>
<reference evidence="1 2" key="1">
    <citation type="submission" date="2023-07" db="EMBL/GenBank/DDBJ databases">
        <authorList>
            <person name="Peeters C."/>
        </authorList>
    </citation>
    <scope>NUCLEOTIDE SEQUENCE [LARGE SCALE GENOMIC DNA]</scope>
    <source>
        <strain evidence="1 2">LMG 18101</strain>
    </source>
</reference>
<proteinExistence type="predicted"/>
<dbReference type="Proteomes" id="UP001189757">
    <property type="component" value="Unassembled WGS sequence"/>
</dbReference>
<dbReference type="EMBL" id="CATZLL010000003">
    <property type="protein sequence ID" value="CAJ0810678.1"/>
    <property type="molecule type" value="Genomic_DNA"/>
</dbReference>